<sequence length="167" mass="17203">MGQDPYESSLTSTTTSTWRRTVAQVKTDIATITTDVNNLNTAITAFTAGNLAAALNIHTVSTTLDTAIKQGTIDVLANGAFSETDAAAILALIQQLQPNILTALTNIATKKSLFDALPITGLGSVAKADIKTLSTDTSADIKPNATTVANTINAAFTTAIAAYASEA</sequence>
<dbReference type="InterPro" id="IPR021054">
    <property type="entry name" value="Cell_wall_mannoprotein_1"/>
</dbReference>
<reference evidence="1 2" key="1">
    <citation type="submission" date="2014-06" db="EMBL/GenBank/DDBJ databases">
        <title>Evolutionary Origins and Diversification of the Mycorrhizal Mutualists.</title>
        <authorList>
            <consortium name="DOE Joint Genome Institute"/>
            <consortium name="Mycorrhizal Genomics Consortium"/>
            <person name="Kohler A."/>
            <person name="Kuo A."/>
            <person name="Nagy L.G."/>
            <person name="Floudas D."/>
            <person name="Copeland A."/>
            <person name="Barry K.W."/>
            <person name="Cichocki N."/>
            <person name="Veneault-Fourrey C."/>
            <person name="LaButti K."/>
            <person name="Lindquist E.A."/>
            <person name="Lipzen A."/>
            <person name="Lundell T."/>
            <person name="Morin E."/>
            <person name="Murat C."/>
            <person name="Riley R."/>
            <person name="Ohm R."/>
            <person name="Sun H."/>
            <person name="Tunlid A."/>
            <person name="Henrissat B."/>
            <person name="Grigoriev I.V."/>
            <person name="Hibbett D.S."/>
            <person name="Martin F."/>
        </authorList>
    </citation>
    <scope>NUCLEOTIDE SEQUENCE [LARGE SCALE GENOMIC DNA]</scope>
    <source>
        <strain evidence="1 2">SS14</strain>
    </source>
</reference>
<dbReference type="PANTHER" id="PTHR38123">
    <property type="entry name" value="CELL WALL SERINE-THREONINE-RICH GALACTOMANNOPROTEIN MP1 (AFU_ORTHOLOGUE AFUA_4G03240)"/>
    <property type="match status" value="1"/>
</dbReference>
<organism evidence="1 2">
    <name type="scientific">Sphaerobolus stellatus (strain SS14)</name>
    <dbReference type="NCBI Taxonomy" id="990650"/>
    <lineage>
        <taxon>Eukaryota</taxon>
        <taxon>Fungi</taxon>
        <taxon>Dikarya</taxon>
        <taxon>Basidiomycota</taxon>
        <taxon>Agaricomycotina</taxon>
        <taxon>Agaricomycetes</taxon>
        <taxon>Phallomycetidae</taxon>
        <taxon>Geastrales</taxon>
        <taxon>Sphaerobolaceae</taxon>
        <taxon>Sphaerobolus</taxon>
    </lineage>
</organism>
<dbReference type="Pfam" id="PF12296">
    <property type="entry name" value="HsbA"/>
    <property type="match status" value="1"/>
</dbReference>
<dbReference type="Proteomes" id="UP000054279">
    <property type="component" value="Unassembled WGS sequence"/>
</dbReference>
<evidence type="ECO:0000313" key="2">
    <source>
        <dbReference type="Proteomes" id="UP000054279"/>
    </source>
</evidence>
<evidence type="ECO:0008006" key="3">
    <source>
        <dbReference type="Google" id="ProtNLM"/>
    </source>
</evidence>
<dbReference type="GO" id="GO:0005576">
    <property type="term" value="C:extracellular region"/>
    <property type="evidence" value="ECO:0007669"/>
    <property type="project" value="TreeGrafter"/>
</dbReference>
<dbReference type="EMBL" id="KN837170">
    <property type="protein sequence ID" value="KIJ37274.1"/>
    <property type="molecule type" value="Genomic_DNA"/>
</dbReference>
<dbReference type="OrthoDB" id="3485059at2759"/>
<dbReference type="AlphaFoldDB" id="A0A0C9UR76"/>
<dbReference type="HOGENOM" id="CLU_099165_3_0_1"/>
<evidence type="ECO:0000313" key="1">
    <source>
        <dbReference type="EMBL" id="KIJ37274.1"/>
    </source>
</evidence>
<name>A0A0C9UR76_SPHS4</name>
<gene>
    <name evidence="1" type="ORF">M422DRAFT_260216</name>
</gene>
<dbReference type="PANTHER" id="PTHR38123:SF1">
    <property type="entry name" value="HYDROPHOBIC SURFACE BINDING PROTEIN"/>
    <property type="match status" value="1"/>
</dbReference>
<keyword evidence="2" id="KW-1185">Reference proteome</keyword>
<protein>
    <recommendedName>
        <fullName evidence="3">Hydrophobic surface binding protein A</fullName>
    </recommendedName>
</protein>
<proteinExistence type="predicted"/>
<accession>A0A0C9UR76</accession>